<feature type="transmembrane region" description="Helical" evidence="8">
    <location>
        <begin position="314"/>
        <end position="334"/>
    </location>
</feature>
<protein>
    <recommendedName>
        <fullName evidence="8">Solute carrier organic anion transporter family member</fullName>
    </recommendedName>
</protein>
<comment type="similarity">
    <text evidence="2 8">Belongs to the organo anion transporter (TC 2.A.60) family.</text>
</comment>
<proteinExistence type="inferred from homology"/>
<feature type="transmembrane region" description="Helical" evidence="8">
    <location>
        <begin position="231"/>
        <end position="252"/>
    </location>
</feature>
<dbReference type="PANTHER" id="PTHR11388:SF76">
    <property type="entry name" value="SOLUTE CARRIER ORGANIC ANION TRANSPORTER FAMILY MEMBER"/>
    <property type="match status" value="1"/>
</dbReference>
<evidence type="ECO:0000256" key="8">
    <source>
        <dbReference type="RuleBase" id="RU362056"/>
    </source>
</evidence>
<comment type="caution">
    <text evidence="10">The sequence shown here is derived from an EMBL/GenBank/DDBJ whole genome shotgun (WGS) entry which is preliminary data.</text>
</comment>
<dbReference type="CDD" id="cd17336">
    <property type="entry name" value="MFS_SLCO_OATP"/>
    <property type="match status" value="1"/>
</dbReference>
<evidence type="ECO:0000313" key="11">
    <source>
        <dbReference type="Proteomes" id="UP001627154"/>
    </source>
</evidence>
<evidence type="ECO:0000256" key="6">
    <source>
        <dbReference type="ARBA" id="ARBA00023136"/>
    </source>
</evidence>
<feature type="transmembrane region" description="Helical" evidence="8">
    <location>
        <begin position="92"/>
        <end position="112"/>
    </location>
</feature>
<comment type="subcellular location">
    <subcellularLocation>
        <location evidence="1 8">Cell membrane</location>
        <topology evidence="1 8">Multi-pass membrane protein</topology>
    </subcellularLocation>
</comment>
<keyword evidence="11" id="KW-1185">Reference proteome</keyword>
<feature type="transmembrane region" description="Helical" evidence="8">
    <location>
        <begin position="272"/>
        <end position="294"/>
    </location>
</feature>
<feature type="transmembrane region" description="Helical" evidence="8">
    <location>
        <begin position="662"/>
        <end position="685"/>
    </location>
</feature>
<keyword evidence="6 8" id="KW-0472">Membrane</keyword>
<keyword evidence="4 8" id="KW-0812">Transmembrane</keyword>
<dbReference type="SUPFAM" id="SSF103473">
    <property type="entry name" value="MFS general substrate transporter"/>
    <property type="match status" value="1"/>
</dbReference>
<dbReference type="InterPro" id="IPR004156">
    <property type="entry name" value="OATP"/>
</dbReference>
<evidence type="ECO:0000256" key="5">
    <source>
        <dbReference type="ARBA" id="ARBA00022989"/>
    </source>
</evidence>
<feature type="transmembrane region" description="Helical" evidence="8">
    <location>
        <begin position="455"/>
        <end position="474"/>
    </location>
</feature>
<organism evidence="10 11">
    <name type="scientific">Trichogramma kaykai</name>
    <dbReference type="NCBI Taxonomy" id="54128"/>
    <lineage>
        <taxon>Eukaryota</taxon>
        <taxon>Metazoa</taxon>
        <taxon>Ecdysozoa</taxon>
        <taxon>Arthropoda</taxon>
        <taxon>Hexapoda</taxon>
        <taxon>Insecta</taxon>
        <taxon>Pterygota</taxon>
        <taxon>Neoptera</taxon>
        <taxon>Endopterygota</taxon>
        <taxon>Hymenoptera</taxon>
        <taxon>Apocrita</taxon>
        <taxon>Proctotrupomorpha</taxon>
        <taxon>Chalcidoidea</taxon>
        <taxon>Trichogrammatidae</taxon>
        <taxon>Trichogramma</taxon>
    </lineage>
</organism>
<accession>A0ABD2VT63</accession>
<dbReference type="GO" id="GO:0005886">
    <property type="term" value="C:plasma membrane"/>
    <property type="evidence" value="ECO:0007669"/>
    <property type="project" value="UniProtKB-SubCell"/>
</dbReference>
<evidence type="ECO:0000256" key="2">
    <source>
        <dbReference type="ARBA" id="ARBA00009657"/>
    </source>
</evidence>
<dbReference type="InterPro" id="IPR036058">
    <property type="entry name" value="Kazal_dom_sf"/>
</dbReference>
<keyword evidence="5 8" id="KW-1133">Transmembrane helix</keyword>
<dbReference type="AlphaFoldDB" id="A0ABD2VT63"/>
<evidence type="ECO:0000259" key="9">
    <source>
        <dbReference type="PROSITE" id="PS51465"/>
    </source>
</evidence>
<feature type="transmembrane region" description="Helical" evidence="8">
    <location>
        <begin position="421"/>
        <end position="443"/>
    </location>
</feature>
<keyword evidence="8" id="KW-0813">Transport</keyword>
<evidence type="ECO:0000256" key="7">
    <source>
        <dbReference type="ARBA" id="ARBA00023157"/>
    </source>
</evidence>
<feature type="transmembrane region" description="Helical" evidence="8">
    <location>
        <begin position="383"/>
        <end position="401"/>
    </location>
</feature>
<evidence type="ECO:0000256" key="3">
    <source>
        <dbReference type="ARBA" id="ARBA00022475"/>
    </source>
</evidence>
<keyword evidence="7" id="KW-1015">Disulfide bond</keyword>
<feature type="transmembrane region" description="Helical" evidence="8">
    <location>
        <begin position="572"/>
        <end position="590"/>
    </location>
</feature>
<dbReference type="GO" id="GO:0006811">
    <property type="term" value="P:monoatomic ion transport"/>
    <property type="evidence" value="ECO:0007669"/>
    <property type="project" value="UniProtKB-KW"/>
</dbReference>
<dbReference type="InterPro" id="IPR002350">
    <property type="entry name" value="Kazal_dom"/>
</dbReference>
<feature type="domain" description="Kazal-like" evidence="9">
    <location>
        <begin position="491"/>
        <end position="545"/>
    </location>
</feature>
<name>A0ABD2VT63_9HYME</name>
<dbReference type="SUPFAM" id="SSF100895">
    <property type="entry name" value="Kazal-type serine protease inhibitors"/>
    <property type="match status" value="1"/>
</dbReference>
<reference evidence="10 11" key="1">
    <citation type="journal article" date="2024" name="bioRxiv">
        <title>A reference genome for Trichogramma kaykai: A tiny desert-dwelling parasitoid wasp with competing sex-ratio distorters.</title>
        <authorList>
            <person name="Culotta J."/>
            <person name="Lindsey A.R."/>
        </authorList>
    </citation>
    <scope>NUCLEOTIDE SEQUENCE [LARGE SCALE GENOMIC DNA]</scope>
    <source>
        <strain evidence="10 11">KSX58</strain>
    </source>
</reference>
<dbReference type="Pfam" id="PF03137">
    <property type="entry name" value="OATP"/>
    <property type="match status" value="1"/>
</dbReference>
<dbReference type="PANTHER" id="PTHR11388">
    <property type="entry name" value="ORGANIC ANION TRANSPORTER"/>
    <property type="match status" value="1"/>
</dbReference>
<dbReference type="NCBIfam" id="TIGR00805">
    <property type="entry name" value="oat"/>
    <property type="match status" value="1"/>
</dbReference>
<dbReference type="EMBL" id="JBJJXI010000182">
    <property type="protein sequence ID" value="KAL3383769.1"/>
    <property type="molecule type" value="Genomic_DNA"/>
</dbReference>
<dbReference type="Gene3D" id="3.30.60.30">
    <property type="match status" value="1"/>
</dbReference>
<dbReference type="Proteomes" id="UP001627154">
    <property type="component" value="Unassembled WGS sequence"/>
</dbReference>
<sequence>MLQVKIYTTMTNDRANNSALASYDAPPPAAATTESVKAAEIQMPLLRPALNNNNNSSKLFQEQQQRQHYEDTRCGISFVQGEFIQKFAKRKIYISLYGALGCLFMACSSYASSTFSTMEKRFKIPSKAIGVIAIGNDISQIIVSIWISYYADKHHRPRWIAIGVYLVACFCFINVIPHLLYGPGENALLLTKEYGANSTQSLSESYKKALCTLERDDDDCIEATGSHETKYILFIAQFILGIGNSLFSTLGISYMDDNTQRAKTPIIISFTYFLRMLGPVAGYGLSTITLKYYISPNLTPIINKTDPRWLGAWWSGWIILAVLLIIFGSIIALFPRALPETVASKAASSKKINDLAANNESEDEKASFGDLWKTFKRLLRNKALMCNNIASVFYILGYSAYMTFMPKYIEIQYKQSASAAALLTGSSSLFCSAIGILGAGAFIQTFRPKARSLAFWNVLVGVTTVVAIIGYASLGCPAVDQRISLSRDGSLMTELPCNQNCNCDYITYNPVCAEDGQTFISACHAGCSSFDLGHKSGGLSYTNCSCVASSIPEPKFGGSARLGPCPLDCTKYLKIFIAIVCVVKLIGASGRTSNFLVSVRCVSDKDKSMALGAGLSMMSLLAFIPAPILFGYIYDYTCVMWGKTCGGNGNCWLYNASALRSLVNYTAAGFVSIGVCFDVGVWYYVKNVKVFEEEEEHERGVEMETVN</sequence>
<dbReference type="PROSITE" id="PS51465">
    <property type="entry name" value="KAZAL_2"/>
    <property type="match status" value="1"/>
</dbReference>
<evidence type="ECO:0000256" key="4">
    <source>
        <dbReference type="ARBA" id="ARBA00022692"/>
    </source>
</evidence>
<dbReference type="Pfam" id="PF07648">
    <property type="entry name" value="Kazal_2"/>
    <property type="match status" value="1"/>
</dbReference>
<evidence type="ECO:0000313" key="10">
    <source>
        <dbReference type="EMBL" id="KAL3383769.1"/>
    </source>
</evidence>
<keyword evidence="3" id="KW-1003">Cell membrane</keyword>
<feature type="transmembrane region" description="Helical" evidence="8">
    <location>
        <begin position="159"/>
        <end position="181"/>
    </location>
</feature>
<dbReference type="InterPro" id="IPR036259">
    <property type="entry name" value="MFS_trans_sf"/>
</dbReference>
<keyword evidence="8" id="KW-0406">Ion transport</keyword>
<dbReference type="Gene3D" id="1.20.1250.20">
    <property type="entry name" value="MFS general substrate transporter like domains"/>
    <property type="match status" value="1"/>
</dbReference>
<feature type="transmembrane region" description="Helical" evidence="8">
    <location>
        <begin position="124"/>
        <end position="147"/>
    </location>
</feature>
<gene>
    <name evidence="10" type="ORF">TKK_020428</name>
</gene>
<feature type="transmembrane region" description="Helical" evidence="8">
    <location>
        <begin position="611"/>
        <end position="634"/>
    </location>
</feature>
<evidence type="ECO:0000256" key="1">
    <source>
        <dbReference type="ARBA" id="ARBA00004651"/>
    </source>
</evidence>